<evidence type="ECO:0000313" key="13">
    <source>
        <dbReference type="Proteomes" id="UP001610446"/>
    </source>
</evidence>
<evidence type="ECO:0000256" key="7">
    <source>
        <dbReference type="ARBA" id="ARBA00022840"/>
    </source>
</evidence>
<keyword evidence="6" id="KW-0547">Nucleotide-binding</keyword>
<accession>A0ABR4KSX4</accession>
<evidence type="ECO:0000256" key="6">
    <source>
        <dbReference type="ARBA" id="ARBA00022741"/>
    </source>
</evidence>
<dbReference type="InterPro" id="IPR004523">
    <property type="entry name" value="Asp-tRNA_synthase_2"/>
</dbReference>
<gene>
    <name evidence="12" type="ORF">BJY01DRAFT_243363</name>
</gene>
<keyword evidence="8" id="KW-0648">Protein biosynthesis</keyword>
<dbReference type="InterPro" id="IPR012340">
    <property type="entry name" value="NA-bd_OB-fold"/>
</dbReference>
<reference evidence="12 13" key="1">
    <citation type="submission" date="2024-07" db="EMBL/GenBank/DDBJ databases">
        <title>Section-level genome sequencing and comparative genomics of Aspergillus sections Usti and Cavernicolus.</title>
        <authorList>
            <consortium name="Lawrence Berkeley National Laboratory"/>
            <person name="Nybo J.L."/>
            <person name="Vesth T.C."/>
            <person name="Theobald S."/>
            <person name="Frisvad J.C."/>
            <person name="Larsen T.O."/>
            <person name="Kjaerboelling I."/>
            <person name="Rothschild-Mancinelli K."/>
            <person name="Lyhne E.K."/>
            <person name="Kogle M.E."/>
            <person name="Barry K."/>
            <person name="Clum A."/>
            <person name="Na H."/>
            <person name="Ledsgaard L."/>
            <person name="Lin J."/>
            <person name="Lipzen A."/>
            <person name="Kuo A."/>
            <person name="Riley R."/>
            <person name="Mondo S."/>
            <person name="Labutti K."/>
            <person name="Haridas S."/>
            <person name="Pangalinan J."/>
            <person name="Salamov A.A."/>
            <person name="Simmons B.A."/>
            <person name="Magnuson J.K."/>
            <person name="Chen J."/>
            <person name="Drula E."/>
            <person name="Henrissat B."/>
            <person name="Wiebenga A."/>
            <person name="Lubbers R.J."/>
            <person name="Gomes A.C."/>
            <person name="Makela M.R."/>
            <person name="Stajich J."/>
            <person name="Grigoriev I.V."/>
            <person name="Mortensen U.H."/>
            <person name="De Vries R.P."/>
            <person name="Baker S.E."/>
            <person name="Andersen M.R."/>
        </authorList>
    </citation>
    <scope>NUCLEOTIDE SEQUENCE [LARGE SCALE GENOMIC DNA]</scope>
    <source>
        <strain evidence="12 13">CBS 123904</strain>
    </source>
</reference>
<protein>
    <recommendedName>
        <fullName evidence="3">aspartate--tRNA ligase</fullName>
        <ecNumber evidence="3">6.1.1.12</ecNumber>
    </recommendedName>
</protein>
<keyword evidence="7" id="KW-0067">ATP-binding</keyword>
<keyword evidence="13" id="KW-1185">Reference proteome</keyword>
<dbReference type="InterPro" id="IPR004364">
    <property type="entry name" value="Aa-tRNA-synt_II"/>
</dbReference>
<dbReference type="InterPro" id="IPR045864">
    <property type="entry name" value="aa-tRNA-synth_II/BPL/LPL"/>
</dbReference>
<proteinExistence type="inferred from homology"/>
<feature type="domain" description="Aminoacyl-transfer RNA synthetases class-II family profile" evidence="11">
    <location>
        <begin position="210"/>
        <end position="469"/>
    </location>
</feature>
<dbReference type="Gene3D" id="3.30.930.10">
    <property type="entry name" value="Bira Bifunctional Protein, Domain 2"/>
    <property type="match status" value="1"/>
</dbReference>
<name>A0ABR4KSX4_9EURO</name>
<dbReference type="SUPFAM" id="SSF55681">
    <property type="entry name" value="Class II aaRS and biotin synthetases"/>
    <property type="match status" value="1"/>
</dbReference>
<comment type="caution">
    <text evidence="12">The sequence shown here is derived from an EMBL/GenBank/DDBJ whole genome shotgun (WGS) entry which is preliminary data.</text>
</comment>
<comment type="catalytic activity">
    <reaction evidence="10">
        <text>tRNA(Asp) + L-aspartate + ATP = L-aspartyl-tRNA(Asp) + AMP + diphosphate</text>
        <dbReference type="Rhea" id="RHEA:19649"/>
        <dbReference type="Rhea" id="RHEA-COMP:9660"/>
        <dbReference type="Rhea" id="RHEA-COMP:9678"/>
        <dbReference type="ChEBI" id="CHEBI:29991"/>
        <dbReference type="ChEBI" id="CHEBI:30616"/>
        <dbReference type="ChEBI" id="CHEBI:33019"/>
        <dbReference type="ChEBI" id="CHEBI:78442"/>
        <dbReference type="ChEBI" id="CHEBI:78516"/>
        <dbReference type="ChEBI" id="CHEBI:456215"/>
        <dbReference type="EC" id="6.1.1.12"/>
    </reaction>
</comment>
<keyword evidence="9" id="KW-0030">Aminoacyl-tRNA synthetase</keyword>
<evidence type="ECO:0000256" key="8">
    <source>
        <dbReference type="ARBA" id="ARBA00022917"/>
    </source>
</evidence>
<evidence type="ECO:0000256" key="3">
    <source>
        <dbReference type="ARBA" id="ARBA00012841"/>
    </source>
</evidence>
<organism evidence="12 13">
    <name type="scientific">Aspergillus pseudoustus</name>
    <dbReference type="NCBI Taxonomy" id="1810923"/>
    <lineage>
        <taxon>Eukaryota</taxon>
        <taxon>Fungi</taxon>
        <taxon>Dikarya</taxon>
        <taxon>Ascomycota</taxon>
        <taxon>Pezizomycotina</taxon>
        <taxon>Eurotiomycetes</taxon>
        <taxon>Eurotiomycetidae</taxon>
        <taxon>Eurotiales</taxon>
        <taxon>Aspergillaceae</taxon>
        <taxon>Aspergillus</taxon>
        <taxon>Aspergillus subgen. Nidulantes</taxon>
    </lineage>
</organism>
<dbReference type="PANTHER" id="PTHR43450">
    <property type="entry name" value="ASPARTYL-TRNA SYNTHETASE"/>
    <property type="match status" value="1"/>
</dbReference>
<dbReference type="Pfam" id="PF00152">
    <property type="entry name" value="tRNA-synt_2"/>
    <property type="match status" value="1"/>
</dbReference>
<comment type="subcellular location">
    <subcellularLocation>
        <location evidence="1">Cytoplasm</location>
    </subcellularLocation>
</comment>
<dbReference type="PANTHER" id="PTHR43450:SF4">
    <property type="entry name" value="ASPARTATE--TRNA LIGASE"/>
    <property type="match status" value="1"/>
</dbReference>
<evidence type="ECO:0000256" key="2">
    <source>
        <dbReference type="ARBA" id="ARBA00005312"/>
    </source>
</evidence>
<dbReference type="Gene3D" id="2.40.50.140">
    <property type="entry name" value="Nucleic acid-binding proteins"/>
    <property type="match status" value="1"/>
</dbReference>
<comment type="similarity">
    <text evidence="2">Belongs to the class-II aminoacyl-tRNA synthetase family. Type 2 subfamily.</text>
</comment>
<evidence type="ECO:0000256" key="9">
    <source>
        <dbReference type="ARBA" id="ARBA00023146"/>
    </source>
</evidence>
<sequence>MTPASGIPYNGDQITLDARVNSVLISEAPARLTVELRTDKGIVKATVDAKSLDEAAWDSAKTVTRESLIRVSGSVSSPRHEALPDAKRKSSTIATLTVTSLIILAHAKSDLIPFHQTPDLDLNARLNSRTLSFRHAGSAAILRLHSGLCQLIVEFLGSHDFHWIHAPRLISHRVAGDKEYFHLPYFGRDAYLAQNSAYQGQMALSMDMGRVFDIGPAFRAEVKSEISGRHLTEFTVLGTGMVIEDDYHYVVDMMESMLLFVFKGLQERPQYRAHIETIKKHYPAAREFRIGLDKHGKIPRITFLEAKQLLRDELGLDTGYDQDLSEEEEAALGRLFRSSPHLGQTDVFTIDQYPISCRPFNTHPSTVPNPRSNSPLQLANAWDTIVGGREICSGSQRIHVYEDICAAMAAAGMGPDSAEWEPYREAFRAGMPRHGGIGLGVNRLLQGFLGLEDVREVTMFPRDVNRIAP</sequence>
<evidence type="ECO:0000256" key="5">
    <source>
        <dbReference type="ARBA" id="ARBA00022598"/>
    </source>
</evidence>
<dbReference type="PROSITE" id="PS50862">
    <property type="entry name" value="AA_TRNA_LIGASE_II"/>
    <property type="match status" value="1"/>
</dbReference>
<evidence type="ECO:0000256" key="10">
    <source>
        <dbReference type="ARBA" id="ARBA00047904"/>
    </source>
</evidence>
<dbReference type="EMBL" id="JBFXLU010000011">
    <property type="protein sequence ID" value="KAL2855398.1"/>
    <property type="molecule type" value="Genomic_DNA"/>
</dbReference>
<keyword evidence="5" id="KW-0436">Ligase</keyword>
<dbReference type="Proteomes" id="UP001610446">
    <property type="component" value="Unassembled WGS sequence"/>
</dbReference>
<dbReference type="InterPro" id="IPR002312">
    <property type="entry name" value="Asp/Asn-tRNA-synth_IIb"/>
</dbReference>
<dbReference type="InterPro" id="IPR006195">
    <property type="entry name" value="aa-tRNA-synth_II"/>
</dbReference>
<dbReference type="PRINTS" id="PR01042">
    <property type="entry name" value="TRNASYNTHASP"/>
</dbReference>
<evidence type="ECO:0000256" key="1">
    <source>
        <dbReference type="ARBA" id="ARBA00004496"/>
    </source>
</evidence>
<evidence type="ECO:0000256" key="4">
    <source>
        <dbReference type="ARBA" id="ARBA00022490"/>
    </source>
</evidence>
<dbReference type="EC" id="6.1.1.12" evidence="3"/>
<evidence type="ECO:0000259" key="11">
    <source>
        <dbReference type="PROSITE" id="PS50862"/>
    </source>
</evidence>
<keyword evidence="4" id="KW-0963">Cytoplasm</keyword>
<evidence type="ECO:0000313" key="12">
    <source>
        <dbReference type="EMBL" id="KAL2855398.1"/>
    </source>
</evidence>